<dbReference type="AlphaFoldDB" id="A0A556TPK2"/>
<gene>
    <name evidence="4" type="ORF">Baya_3553</name>
</gene>
<keyword evidence="1 2" id="KW-0238">DNA-binding</keyword>
<protein>
    <submittedName>
        <fullName evidence="4">Forkhead box protein H1</fullName>
    </submittedName>
</protein>
<keyword evidence="2" id="KW-0539">Nucleus</keyword>
<dbReference type="GO" id="GO:0005634">
    <property type="term" value="C:nucleus"/>
    <property type="evidence" value="ECO:0007669"/>
    <property type="project" value="UniProtKB-SubCell"/>
</dbReference>
<dbReference type="InterPro" id="IPR001766">
    <property type="entry name" value="Fork_head_dom"/>
</dbReference>
<dbReference type="SMART" id="SM00339">
    <property type="entry name" value="FH"/>
    <property type="match status" value="1"/>
</dbReference>
<evidence type="ECO:0000313" key="4">
    <source>
        <dbReference type="EMBL" id="TSK31443.1"/>
    </source>
</evidence>
<dbReference type="Pfam" id="PF00250">
    <property type="entry name" value="Forkhead"/>
    <property type="match status" value="1"/>
</dbReference>
<dbReference type="Gene3D" id="1.10.10.10">
    <property type="entry name" value="Winged helix-like DNA-binding domain superfamily/Winged helix DNA-binding domain"/>
    <property type="match status" value="1"/>
</dbReference>
<organism evidence="4 5">
    <name type="scientific">Bagarius yarrelli</name>
    <name type="common">Goonch</name>
    <name type="synonym">Bagrus yarrelli</name>
    <dbReference type="NCBI Taxonomy" id="175774"/>
    <lineage>
        <taxon>Eukaryota</taxon>
        <taxon>Metazoa</taxon>
        <taxon>Chordata</taxon>
        <taxon>Craniata</taxon>
        <taxon>Vertebrata</taxon>
        <taxon>Euteleostomi</taxon>
        <taxon>Actinopterygii</taxon>
        <taxon>Neopterygii</taxon>
        <taxon>Teleostei</taxon>
        <taxon>Ostariophysi</taxon>
        <taxon>Siluriformes</taxon>
        <taxon>Sisoridae</taxon>
        <taxon>Sisorinae</taxon>
        <taxon>Bagarius</taxon>
    </lineage>
</organism>
<dbReference type="GO" id="GO:0043565">
    <property type="term" value="F:sequence-specific DNA binding"/>
    <property type="evidence" value="ECO:0007669"/>
    <property type="project" value="InterPro"/>
</dbReference>
<evidence type="ECO:0000313" key="5">
    <source>
        <dbReference type="Proteomes" id="UP000319801"/>
    </source>
</evidence>
<dbReference type="InterPro" id="IPR036388">
    <property type="entry name" value="WH-like_DNA-bd_sf"/>
</dbReference>
<feature type="DNA-binding region" description="Fork-head" evidence="2">
    <location>
        <begin position="26"/>
        <end position="106"/>
    </location>
</feature>
<dbReference type="InterPro" id="IPR036390">
    <property type="entry name" value="WH_DNA-bd_sf"/>
</dbReference>
<dbReference type="Proteomes" id="UP000319801">
    <property type="component" value="Unassembled WGS sequence"/>
</dbReference>
<dbReference type="SUPFAM" id="SSF46785">
    <property type="entry name" value="Winged helix' DNA-binding domain"/>
    <property type="match status" value="1"/>
</dbReference>
<dbReference type="PROSITE" id="PS50039">
    <property type="entry name" value="FORK_HEAD_3"/>
    <property type="match status" value="1"/>
</dbReference>
<sequence length="271" mass="30604">MTKTAYGSFSPVQGDGRKYKRHTKGTYIGLVACVIQDSPDKMLTFKQIMKKLELFVSGDRKGLENNIRVCLSSNKCFVKVPIDPDYPNAKRNFWRVDQRSITPKMLRRHFSDMVELFPGLPPAWIRKPAPPPAPSPPICPVKTTCEDRPIKFTGPFSIDSLLRKDHVSAMGIAVQQPAPTASSTDLRSDQLYSRITSTHSPTGLSQDNGQRSLCYIYRSVEGASWGKPVQRIELSPELHHSLLYSPHLPYDHMLTNIWSSSPNTQLTYSKW</sequence>
<evidence type="ECO:0000256" key="1">
    <source>
        <dbReference type="ARBA" id="ARBA00023125"/>
    </source>
</evidence>
<reference evidence="4 5" key="1">
    <citation type="journal article" date="2019" name="Genome Biol. Evol.">
        <title>Whole-Genome Sequencing of the Giant Devil Catfish, Bagarius yarrelli.</title>
        <authorList>
            <person name="Jiang W."/>
            <person name="Lv Y."/>
            <person name="Cheng L."/>
            <person name="Yang K."/>
            <person name="Chao B."/>
            <person name="Wang X."/>
            <person name="Li Y."/>
            <person name="Pan X."/>
            <person name="You X."/>
            <person name="Zhang Y."/>
            <person name="Yang J."/>
            <person name="Li J."/>
            <person name="Zhang X."/>
            <person name="Liu S."/>
            <person name="Sun C."/>
            <person name="Yang J."/>
            <person name="Shi Q."/>
        </authorList>
    </citation>
    <scope>NUCLEOTIDE SEQUENCE [LARGE SCALE GENOMIC DNA]</scope>
    <source>
        <strain evidence="4">JWS20170419001</strain>
        <tissue evidence="4">Muscle</tissue>
    </source>
</reference>
<evidence type="ECO:0000259" key="3">
    <source>
        <dbReference type="PROSITE" id="PS50039"/>
    </source>
</evidence>
<accession>A0A556TPK2</accession>
<comment type="subcellular location">
    <subcellularLocation>
        <location evidence="2">Nucleus</location>
    </subcellularLocation>
</comment>
<dbReference type="GO" id="GO:0003700">
    <property type="term" value="F:DNA-binding transcription factor activity"/>
    <property type="evidence" value="ECO:0007669"/>
    <property type="project" value="InterPro"/>
</dbReference>
<keyword evidence="5" id="KW-1185">Reference proteome</keyword>
<feature type="domain" description="Fork-head" evidence="3">
    <location>
        <begin position="26"/>
        <end position="106"/>
    </location>
</feature>
<evidence type="ECO:0000256" key="2">
    <source>
        <dbReference type="PROSITE-ProRule" id="PRU00089"/>
    </source>
</evidence>
<dbReference type="EMBL" id="VCAZ01000009">
    <property type="protein sequence ID" value="TSK31443.1"/>
    <property type="molecule type" value="Genomic_DNA"/>
</dbReference>
<comment type="caution">
    <text evidence="4">The sequence shown here is derived from an EMBL/GenBank/DDBJ whole genome shotgun (WGS) entry which is preliminary data.</text>
</comment>
<dbReference type="PANTHER" id="PTHR47316">
    <property type="entry name" value="FORKHEAD BOX PROTEIN H1"/>
    <property type="match status" value="1"/>
</dbReference>
<dbReference type="OrthoDB" id="8876887at2759"/>
<name>A0A556TPK2_BAGYA</name>
<proteinExistence type="predicted"/>
<dbReference type="PANTHER" id="PTHR47316:SF1">
    <property type="entry name" value="FORKHEAD BOX PROTEIN H1"/>
    <property type="match status" value="1"/>
</dbReference>
<dbReference type="InterPro" id="IPR052327">
    <property type="entry name" value="Activin_resp_transcr_regulator"/>
</dbReference>